<feature type="chain" id="PRO_5019223742" description="Peptidase S26 domain-containing protein" evidence="9">
    <location>
        <begin position="19"/>
        <end position="711"/>
    </location>
</feature>
<organism evidence="11 12">
    <name type="scientific">Schistosoma bovis</name>
    <name type="common">Blood fluke</name>
    <dbReference type="NCBI Taxonomy" id="6184"/>
    <lineage>
        <taxon>Eukaryota</taxon>
        <taxon>Metazoa</taxon>
        <taxon>Spiralia</taxon>
        <taxon>Lophotrochozoa</taxon>
        <taxon>Platyhelminthes</taxon>
        <taxon>Trematoda</taxon>
        <taxon>Digenea</taxon>
        <taxon>Strigeidida</taxon>
        <taxon>Schistosomatoidea</taxon>
        <taxon>Schistosomatidae</taxon>
        <taxon>Schistosoma</taxon>
    </lineage>
</organism>
<evidence type="ECO:0000256" key="5">
    <source>
        <dbReference type="ARBA" id="ARBA00023128"/>
    </source>
</evidence>
<dbReference type="EMBL" id="QMKO01001506">
    <property type="protein sequence ID" value="RTG89395.1"/>
    <property type="molecule type" value="Genomic_DNA"/>
</dbReference>
<keyword evidence="5" id="KW-0496">Mitochondrion</keyword>
<evidence type="ECO:0000256" key="4">
    <source>
        <dbReference type="ARBA" id="ARBA00022801"/>
    </source>
</evidence>
<feature type="signal peptide" evidence="9">
    <location>
        <begin position="1"/>
        <end position="18"/>
    </location>
</feature>
<comment type="similarity">
    <text evidence="7">Belongs to the peptidase S26 family. IMP1 subfamily.</text>
</comment>
<dbReference type="InterPro" id="IPR036383">
    <property type="entry name" value="TSP1_rpt_sf"/>
</dbReference>
<evidence type="ECO:0000256" key="8">
    <source>
        <dbReference type="PIRSR" id="PIRSR600223-1"/>
    </source>
</evidence>
<evidence type="ECO:0000313" key="12">
    <source>
        <dbReference type="Proteomes" id="UP000290809"/>
    </source>
</evidence>
<protein>
    <recommendedName>
        <fullName evidence="10">Peptidase S26 domain-containing protein</fullName>
    </recommendedName>
</protein>
<feature type="active site" evidence="8">
    <location>
        <position position="616"/>
    </location>
</feature>
<dbReference type="GO" id="GO:0004252">
    <property type="term" value="F:serine-type endopeptidase activity"/>
    <property type="evidence" value="ECO:0007669"/>
    <property type="project" value="InterPro"/>
</dbReference>
<dbReference type="CDD" id="cd06530">
    <property type="entry name" value="S26_SPase_I"/>
    <property type="match status" value="1"/>
</dbReference>
<dbReference type="STRING" id="6184.A0A430QNU9"/>
<keyword evidence="12" id="KW-1185">Reference proteome</keyword>
<dbReference type="PROSITE" id="PS50092">
    <property type="entry name" value="TSP1"/>
    <property type="match status" value="1"/>
</dbReference>
<dbReference type="InterPro" id="IPR000884">
    <property type="entry name" value="TSP1_rpt"/>
</dbReference>
<keyword evidence="6" id="KW-0472">Membrane</keyword>
<proteinExistence type="inferred from homology"/>
<feature type="domain" description="Peptidase S26" evidence="10">
    <location>
        <begin position="569"/>
        <end position="630"/>
    </location>
</feature>
<gene>
    <name evidence="11" type="ORF">DC041_0008261</name>
</gene>
<accession>A0A430QNU9</accession>
<feature type="active site" evidence="8">
    <location>
        <position position="572"/>
    </location>
</feature>
<keyword evidence="9" id="KW-0732">Signal</keyword>
<dbReference type="PRINTS" id="PR00727">
    <property type="entry name" value="LEADERPTASE"/>
</dbReference>
<dbReference type="Pfam" id="PF10502">
    <property type="entry name" value="Peptidase_S26"/>
    <property type="match status" value="2"/>
</dbReference>
<evidence type="ECO:0000256" key="3">
    <source>
        <dbReference type="ARBA" id="ARBA00022792"/>
    </source>
</evidence>
<evidence type="ECO:0000256" key="1">
    <source>
        <dbReference type="ARBA" id="ARBA00004273"/>
    </source>
</evidence>
<dbReference type="GO" id="GO:0006627">
    <property type="term" value="P:protein processing involved in protein targeting to mitochondrion"/>
    <property type="evidence" value="ECO:0007669"/>
    <property type="project" value="TreeGrafter"/>
</dbReference>
<dbReference type="InterPro" id="IPR019533">
    <property type="entry name" value="Peptidase_S26"/>
</dbReference>
<feature type="domain" description="Peptidase S26" evidence="10">
    <location>
        <begin position="638"/>
        <end position="679"/>
    </location>
</feature>
<evidence type="ECO:0000313" key="11">
    <source>
        <dbReference type="EMBL" id="RTG89395.1"/>
    </source>
</evidence>
<keyword evidence="4" id="KW-0378">Hydrolase</keyword>
<dbReference type="SUPFAM" id="SSF82895">
    <property type="entry name" value="TSP-1 type 1 repeat"/>
    <property type="match status" value="1"/>
</dbReference>
<evidence type="ECO:0000256" key="2">
    <source>
        <dbReference type="ARBA" id="ARBA00011805"/>
    </source>
</evidence>
<comment type="subcellular location">
    <subcellularLocation>
        <location evidence="1">Mitochondrion inner membrane</location>
    </subcellularLocation>
</comment>
<comment type="subunit">
    <text evidence="2">Heterodimer of 2 subunits, IMMPL1 and IMMPL2.</text>
</comment>
<dbReference type="PANTHER" id="PTHR12383">
    <property type="entry name" value="PROTEASE FAMILY S26 MITOCHONDRIAL INNER MEMBRANE PROTEASE-RELATED"/>
    <property type="match status" value="1"/>
</dbReference>
<sequence length="711" mass="81622">MGYTLTVILIYIIIEIDGFPVDTSEEYSKNLLLRQLLNFQLPKDSNFHSISSLSPTAWNPTWSALLWSTWSEWERCTQNKHCTNHYNNNIIINKSEIIENLLFRTRICQFQSINEQLLWSQAMIKGVNLSSDLSTCSEEENLLLRQLLNFQLPKDSNFHSISSLSPTAWNPTWSALLWSTWSEWERCTQNKHCTNHYNNNIIINKSEIIENLLFRTRICQFQSINEQLLWSQAMIKGVNLSSDLSTCSEEASSKNHSFHSLSKSNVKNFSSKCEENGCDFTDSTENKMNMEGDRTTERHSERGEIWGPWTALQQCSAIIPTIDELPEEYPWELMLNLTRAPAGRRCEPGLQLQIRKLLNESNSIKEYENPQNEQKLPLASTTITTTTISETRKIHCWINEACHTSDVKVEPPTTCFFQAIHRSPSAQVKWRRTPYGRIPSHFEVHVLDLINSVHYRKSELYVEEVKLNKLDPWGENYVVEIFGLKIGQPYEISIASADEMSNLYFSKSCEAVVIIGADNKLTFYLAGDGSWSRWSNWSNCNSKCASKLGTRSRYRKCNSPAPRNGGRCDGVSMQPTVNDGDYLVVERLSIILGRIRRGDVVIAGQRKKYDTTYVLKRIKGLGDDRVTFWDKSNLEIIAKQVPRGHVWLEGDNTLQSLDSRSYGPVPISHLEYKVFLRVWPLSHFGRLQTPKPATCTTDEPCDPAFVQRSLK</sequence>
<evidence type="ECO:0000259" key="10">
    <source>
        <dbReference type="Pfam" id="PF10502"/>
    </source>
</evidence>
<dbReference type="Proteomes" id="UP000290809">
    <property type="component" value="Unassembled WGS sequence"/>
</dbReference>
<dbReference type="AlphaFoldDB" id="A0A430QNU9"/>
<dbReference type="SUPFAM" id="SSF51306">
    <property type="entry name" value="LexA/Signal peptidase"/>
    <property type="match status" value="1"/>
</dbReference>
<name>A0A430QNU9_SCHBO</name>
<dbReference type="GO" id="GO:0042720">
    <property type="term" value="C:mitochondrial inner membrane peptidase complex"/>
    <property type="evidence" value="ECO:0007669"/>
    <property type="project" value="TreeGrafter"/>
</dbReference>
<keyword evidence="3" id="KW-0999">Mitochondrion inner membrane</keyword>
<dbReference type="GO" id="GO:0006465">
    <property type="term" value="P:signal peptide processing"/>
    <property type="evidence" value="ECO:0007669"/>
    <property type="project" value="InterPro"/>
</dbReference>
<comment type="caution">
    <text evidence="11">The sequence shown here is derived from an EMBL/GenBank/DDBJ whole genome shotgun (WGS) entry which is preliminary data.</text>
</comment>
<dbReference type="InterPro" id="IPR036286">
    <property type="entry name" value="LexA/Signal_pep-like_sf"/>
</dbReference>
<dbReference type="InterPro" id="IPR052064">
    <property type="entry name" value="Mito_IMP1_subunit"/>
</dbReference>
<evidence type="ECO:0000256" key="7">
    <source>
        <dbReference type="ARBA" id="ARBA00038445"/>
    </source>
</evidence>
<dbReference type="Gene3D" id="2.10.109.10">
    <property type="entry name" value="Umud Fragment, subunit A"/>
    <property type="match status" value="1"/>
</dbReference>
<dbReference type="PANTHER" id="PTHR12383:SF16">
    <property type="entry name" value="MITOCHONDRIAL INNER MEMBRANE PROTEASE SUBUNIT 1"/>
    <property type="match status" value="1"/>
</dbReference>
<dbReference type="InterPro" id="IPR000223">
    <property type="entry name" value="Pept_S26A_signal_pept_1"/>
</dbReference>
<dbReference type="Gene3D" id="2.20.100.10">
    <property type="entry name" value="Thrombospondin type-1 (TSP1) repeat"/>
    <property type="match status" value="1"/>
</dbReference>
<evidence type="ECO:0000256" key="9">
    <source>
        <dbReference type="SAM" id="SignalP"/>
    </source>
</evidence>
<reference evidence="11 12" key="1">
    <citation type="journal article" date="2019" name="PLoS Pathog.">
        <title>Genome sequence of the bovine parasite Schistosoma bovis Tanzania.</title>
        <authorList>
            <person name="Oey H."/>
            <person name="Zakrzewski M."/>
            <person name="Gobert G."/>
            <person name="Gravermann K."/>
            <person name="Stoye J."/>
            <person name="Jones M."/>
            <person name="Mcmanus D."/>
            <person name="Krause L."/>
        </authorList>
    </citation>
    <scope>NUCLEOTIDE SEQUENCE [LARGE SCALE GENOMIC DNA]</scope>
    <source>
        <strain evidence="11 12">TAN1997</strain>
    </source>
</reference>
<evidence type="ECO:0000256" key="6">
    <source>
        <dbReference type="ARBA" id="ARBA00023136"/>
    </source>
</evidence>